<comment type="caution">
    <text evidence="2">The sequence shown here is derived from an EMBL/GenBank/DDBJ whole genome shotgun (WGS) entry which is preliminary data.</text>
</comment>
<accession>A0A2I1P9N7</accession>
<feature type="compositionally biased region" description="Low complexity" evidence="1">
    <location>
        <begin position="71"/>
        <end position="82"/>
    </location>
</feature>
<dbReference type="EMBL" id="PKIZ01000014">
    <property type="protein sequence ID" value="PKZ41345.1"/>
    <property type="molecule type" value="Genomic_DNA"/>
</dbReference>
<evidence type="ECO:0000313" key="3">
    <source>
        <dbReference type="Proteomes" id="UP000234206"/>
    </source>
</evidence>
<dbReference type="Proteomes" id="UP000234206">
    <property type="component" value="Unassembled WGS sequence"/>
</dbReference>
<evidence type="ECO:0000256" key="1">
    <source>
        <dbReference type="SAM" id="MobiDB-lite"/>
    </source>
</evidence>
<feature type="region of interest" description="Disordered" evidence="1">
    <location>
        <begin position="60"/>
        <end position="121"/>
    </location>
</feature>
<dbReference type="AlphaFoldDB" id="A0A2I1P9N7"/>
<sequence>MPQEAGGVALMGEESPDGCSMLGMVIVPFPGEGLVPGSLGDSSVGESAGDDGACVLDVPESAASSPELLQAVRPPSARAATARRPDRVLAAMGTFLRGRGHTTVDHRGPGANPTGPTVRNP</sequence>
<keyword evidence="3" id="KW-1185">Reference proteome</keyword>
<gene>
    <name evidence="2" type="ORF">CYJ76_07945</name>
</gene>
<organism evidence="2 3">
    <name type="scientific">Kytococcus schroeteri</name>
    <dbReference type="NCBI Taxonomy" id="138300"/>
    <lineage>
        <taxon>Bacteria</taxon>
        <taxon>Bacillati</taxon>
        <taxon>Actinomycetota</taxon>
        <taxon>Actinomycetes</taxon>
        <taxon>Micrococcales</taxon>
        <taxon>Kytococcaceae</taxon>
        <taxon>Kytococcus</taxon>
    </lineage>
</organism>
<reference evidence="2 3" key="1">
    <citation type="submission" date="2017-12" db="EMBL/GenBank/DDBJ databases">
        <title>Phylogenetic diversity of female urinary microbiome.</title>
        <authorList>
            <person name="Thomas-White K."/>
            <person name="Wolfe A.J."/>
        </authorList>
    </citation>
    <scope>NUCLEOTIDE SEQUENCE [LARGE SCALE GENOMIC DNA]</scope>
    <source>
        <strain evidence="2 3">UMB1298</strain>
    </source>
</reference>
<proteinExistence type="predicted"/>
<evidence type="ECO:0000313" key="2">
    <source>
        <dbReference type="EMBL" id="PKZ41345.1"/>
    </source>
</evidence>
<name>A0A2I1P9N7_9MICO</name>
<protein>
    <submittedName>
        <fullName evidence="2">Uncharacterized protein</fullName>
    </submittedName>
</protein>